<comment type="similarity">
    <text evidence="10">Belongs to the G-protein coupled receptor 1 family.</text>
</comment>
<keyword evidence="2 11" id="KW-1003">Cell membrane</keyword>
<dbReference type="GO" id="GO:0005886">
    <property type="term" value="C:plasma membrane"/>
    <property type="evidence" value="ECO:0007669"/>
    <property type="project" value="UniProtKB-SubCell"/>
</dbReference>
<evidence type="ECO:0000256" key="4">
    <source>
        <dbReference type="ARBA" id="ARBA00022725"/>
    </source>
</evidence>
<reference evidence="14" key="1">
    <citation type="submission" date="2025-08" db="UniProtKB">
        <authorList>
            <consortium name="RefSeq"/>
        </authorList>
    </citation>
    <scope>IDENTIFICATION</scope>
</reference>
<evidence type="ECO:0000256" key="1">
    <source>
        <dbReference type="ARBA" id="ARBA00004651"/>
    </source>
</evidence>
<dbReference type="PROSITE" id="PS50262">
    <property type="entry name" value="G_PROTEIN_RECEP_F1_2"/>
    <property type="match status" value="1"/>
</dbReference>
<feature type="transmembrane region" description="Helical" evidence="11">
    <location>
        <begin position="196"/>
        <end position="223"/>
    </location>
</feature>
<keyword evidence="4 11" id="KW-0552">Olfaction</keyword>
<name>A0A6J0VGN6_9SAUR</name>
<evidence type="ECO:0000313" key="14">
    <source>
        <dbReference type="RefSeq" id="XP_020671353.2"/>
    </source>
</evidence>
<sequence length="307" mass="34563">MENQTIGMEFILLVLSSDPQVQVLLFSVFLIIYATTLIGNSVIIFVVKTELSLHTPMFFFLGHLALVDICYSSVTVPKMLETLIAKKKSISLVGCMAQIFFFNHFGCADVFLLSAMAYDRYVAICDPLHYSIVMKKTTCWQMVGGAWVFGFFDATINGLPLIGLNFCGQHLINHYTCDLPAVLSLSCSDTSINYKVLLLCCFLFGFTSFFLILVSYVYIISTILKIQSTKGRSKAFSTCSSHLIVVCIFYLSAFSRYLQPHSESFTDLDKVSSIQYLILSPLLNPIIYSLKNNELNTILWKTFRKQG</sequence>
<evidence type="ECO:0000256" key="7">
    <source>
        <dbReference type="ARBA" id="ARBA00023136"/>
    </source>
</evidence>
<evidence type="ECO:0000313" key="13">
    <source>
        <dbReference type="Proteomes" id="UP001652642"/>
    </source>
</evidence>
<dbReference type="InterPro" id="IPR000725">
    <property type="entry name" value="Olfact_rcpt"/>
</dbReference>
<proteinExistence type="inferred from homology"/>
<dbReference type="GO" id="GO:0004984">
    <property type="term" value="F:olfactory receptor activity"/>
    <property type="evidence" value="ECO:0007669"/>
    <property type="project" value="InterPro"/>
</dbReference>
<dbReference type="InterPro" id="IPR050516">
    <property type="entry name" value="Olfactory_GPCR"/>
</dbReference>
<dbReference type="InterPro" id="IPR000276">
    <property type="entry name" value="GPCR_Rhodpsn"/>
</dbReference>
<feature type="transmembrane region" description="Helical" evidence="11">
    <location>
        <begin position="21"/>
        <end position="47"/>
    </location>
</feature>
<dbReference type="PRINTS" id="PR00245">
    <property type="entry name" value="OLFACTORYR"/>
</dbReference>
<dbReference type="KEGG" id="pvt:110091539"/>
<dbReference type="GO" id="GO:0004930">
    <property type="term" value="F:G protein-coupled receptor activity"/>
    <property type="evidence" value="ECO:0007669"/>
    <property type="project" value="UniProtKB-KW"/>
</dbReference>
<dbReference type="Proteomes" id="UP001652642">
    <property type="component" value="Chromosome 6"/>
</dbReference>
<dbReference type="Gene3D" id="1.20.1070.10">
    <property type="entry name" value="Rhodopsin 7-helix transmembrane proteins"/>
    <property type="match status" value="1"/>
</dbReference>
<keyword evidence="7 11" id="KW-0472">Membrane</keyword>
<evidence type="ECO:0000256" key="10">
    <source>
        <dbReference type="RuleBase" id="RU000688"/>
    </source>
</evidence>
<accession>A0A6J0VGN6</accession>
<keyword evidence="13" id="KW-1185">Reference proteome</keyword>
<evidence type="ECO:0000256" key="2">
    <source>
        <dbReference type="ARBA" id="ARBA00022475"/>
    </source>
</evidence>
<dbReference type="Pfam" id="PF13853">
    <property type="entry name" value="7tm_4"/>
    <property type="match status" value="1"/>
</dbReference>
<dbReference type="OrthoDB" id="5964498at2759"/>
<feature type="domain" description="G-protein coupled receptors family 1 profile" evidence="12">
    <location>
        <begin position="39"/>
        <end position="288"/>
    </location>
</feature>
<dbReference type="InterPro" id="IPR017452">
    <property type="entry name" value="GPCR_Rhodpsn_7TM"/>
</dbReference>
<comment type="subcellular location">
    <subcellularLocation>
        <location evidence="1 11">Cell membrane</location>
        <topology evidence="1 11">Multi-pass membrane protein</topology>
    </subcellularLocation>
</comment>
<feature type="transmembrane region" description="Helical" evidence="11">
    <location>
        <begin position="235"/>
        <end position="253"/>
    </location>
</feature>
<dbReference type="InParanoid" id="A0A6J0VGN6"/>
<keyword evidence="6 10" id="KW-0297">G-protein coupled receptor</keyword>
<dbReference type="PRINTS" id="PR00237">
    <property type="entry name" value="GPCRRHODOPSN"/>
</dbReference>
<evidence type="ECO:0000256" key="8">
    <source>
        <dbReference type="ARBA" id="ARBA00023170"/>
    </source>
</evidence>
<organism evidence="13 14">
    <name type="scientific">Pogona vitticeps</name>
    <name type="common">central bearded dragon</name>
    <dbReference type="NCBI Taxonomy" id="103695"/>
    <lineage>
        <taxon>Eukaryota</taxon>
        <taxon>Metazoa</taxon>
        <taxon>Chordata</taxon>
        <taxon>Craniata</taxon>
        <taxon>Vertebrata</taxon>
        <taxon>Euteleostomi</taxon>
        <taxon>Lepidosauria</taxon>
        <taxon>Squamata</taxon>
        <taxon>Bifurcata</taxon>
        <taxon>Unidentata</taxon>
        <taxon>Episquamata</taxon>
        <taxon>Toxicofera</taxon>
        <taxon>Iguania</taxon>
        <taxon>Acrodonta</taxon>
        <taxon>Agamidae</taxon>
        <taxon>Amphibolurinae</taxon>
        <taxon>Pogona</taxon>
    </lineage>
</organism>
<evidence type="ECO:0000256" key="9">
    <source>
        <dbReference type="ARBA" id="ARBA00023224"/>
    </source>
</evidence>
<keyword evidence="5 11" id="KW-1133">Transmembrane helix</keyword>
<dbReference type="CDD" id="cd15229">
    <property type="entry name" value="7tmA_OR8S1-like"/>
    <property type="match status" value="1"/>
</dbReference>
<dbReference type="PANTHER" id="PTHR26452">
    <property type="entry name" value="OLFACTORY RECEPTOR"/>
    <property type="match status" value="1"/>
</dbReference>
<evidence type="ECO:0000256" key="3">
    <source>
        <dbReference type="ARBA" id="ARBA00022692"/>
    </source>
</evidence>
<evidence type="ECO:0000256" key="6">
    <source>
        <dbReference type="ARBA" id="ARBA00023040"/>
    </source>
</evidence>
<feature type="transmembrane region" description="Helical" evidence="11">
    <location>
        <begin position="92"/>
        <end position="118"/>
    </location>
</feature>
<feature type="transmembrane region" description="Helical" evidence="11">
    <location>
        <begin position="53"/>
        <end position="71"/>
    </location>
</feature>
<evidence type="ECO:0000256" key="5">
    <source>
        <dbReference type="ARBA" id="ARBA00022989"/>
    </source>
</evidence>
<dbReference type="SUPFAM" id="SSF81321">
    <property type="entry name" value="Family A G protein-coupled receptor-like"/>
    <property type="match status" value="1"/>
</dbReference>
<dbReference type="GeneID" id="110091539"/>
<keyword evidence="8 10" id="KW-0675">Receptor</keyword>
<gene>
    <name evidence="14" type="primary">LOC110091539</name>
</gene>
<evidence type="ECO:0000259" key="12">
    <source>
        <dbReference type="PROSITE" id="PS50262"/>
    </source>
</evidence>
<dbReference type="PROSITE" id="PS00237">
    <property type="entry name" value="G_PROTEIN_RECEP_F1_1"/>
    <property type="match status" value="1"/>
</dbReference>
<dbReference type="RefSeq" id="XP_020671353.2">
    <property type="nucleotide sequence ID" value="XM_020815694.2"/>
</dbReference>
<keyword evidence="11" id="KW-0716">Sensory transduction</keyword>
<dbReference type="AlphaFoldDB" id="A0A6J0VGN6"/>
<protein>
    <recommendedName>
        <fullName evidence="11">Olfactory receptor</fullName>
    </recommendedName>
</protein>
<keyword evidence="3 10" id="KW-0812">Transmembrane</keyword>
<keyword evidence="9 10" id="KW-0807">Transducer</keyword>
<evidence type="ECO:0000256" key="11">
    <source>
        <dbReference type="RuleBase" id="RU363047"/>
    </source>
</evidence>